<dbReference type="EMBL" id="FOJO01000063">
    <property type="protein sequence ID" value="SFA62707.1"/>
    <property type="molecule type" value="Genomic_DNA"/>
</dbReference>
<reference evidence="2 4" key="3">
    <citation type="submission" date="2016-10" db="EMBL/GenBank/DDBJ databases">
        <authorList>
            <person name="de Groot N.N."/>
        </authorList>
    </citation>
    <scope>NUCLEOTIDE SEQUENCE [LARGE SCALE GENOMIC DNA]</scope>
    <source>
        <strain evidence="2 4">CGMCC 1.6117</strain>
    </source>
</reference>
<keyword evidence="3" id="KW-1185">Reference proteome</keyword>
<reference evidence="1 3" key="2">
    <citation type="submission" date="2014-10" db="EMBL/GenBank/DDBJ databases">
        <title>Paracoccus sanguinis sp. nov., isolated from clinical specimens of New York State patients.</title>
        <authorList>
            <person name="Mingle L.A."/>
            <person name="Cole J.A."/>
            <person name="Lapierre P."/>
            <person name="Musser K.A."/>
        </authorList>
    </citation>
    <scope>NUCLEOTIDE SEQUENCE [LARGE SCALE GENOMIC DNA]</scope>
    <source>
        <strain evidence="1 3">JCM 14014</strain>
    </source>
</reference>
<evidence type="ECO:0000313" key="2">
    <source>
        <dbReference type="EMBL" id="SFA62707.1"/>
    </source>
</evidence>
<evidence type="ECO:0000313" key="3">
    <source>
        <dbReference type="Proteomes" id="UP000029846"/>
    </source>
</evidence>
<evidence type="ECO:0008006" key="5">
    <source>
        <dbReference type="Google" id="ProtNLM"/>
    </source>
</evidence>
<dbReference type="InterPro" id="IPR037883">
    <property type="entry name" value="Knr4/Smi1-like_sf"/>
</dbReference>
<dbReference type="Proteomes" id="UP000029846">
    <property type="component" value="Unassembled WGS sequence"/>
</dbReference>
<gene>
    <name evidence="1" type="ORF">IT41_19735</name>
    <name evidence="2" type="ORF">SAMN04487972_1632</name>
</gene>
<accession>A0A099EUC2</accession>
<evidence type="ECO:0000313" key="4">
    <source>
        <dbReference type="Proteomes" id="UP000182312"/>
    </source>
</evidence>
<proteinExistence type="predicted"/>
<protein>
    <recommendedName>
        <fullName evidence="5">Knr4/Smi1-like domain-containing protein</fullName>
    </recommendedName>
</protein>
<dbReference type="EMBL" id="JRKN01000073">
    <property type="protein sequence ID" value="KGJ01597.1"/>
    <property type="molecule type" value="Genomic_DNA"/>
</dbReference>
<evidence type="ECO:0000313" key="1">
    <source>
        <dbReference type="EMBL" id="KGJ01597.1"/>
    </source>
</evidence>
<name>A0A099EUC2_9RHOB</name>
<sequence length="74" mass="8207">MVPDGFINIGHAEPGPDGIYVLLNVDANSQDYGKVYAWINANDPWMIGDNTRGLGFVADSFTEFMNNLTDRKNL</sequence>
<reference evidence="1 3" key="1">
    <citation type="submission" date="2014-09" db="EMBL/GenBank/DDBJ databases">
        <authorList>
            <person name="McGinnis J.M."/>
            <person name="Wolfgang W.J."/>
        </authorList>
    </citation>
    <scope>NUCLEOTIDE SEQUENCE [LARGE SCALE GENOMIC DNA]</scope>
    <source>
        <strain evidence="1 3">JCM 14014</strain>
    </source>
</reference>
<dbReference type="AlphaFoldDB" id="A0A099EUC2"/>
<organism evidence="1 3">
    <name type="scientific">Paracoccus halophilus</name>
    <dbReference type="NCBI Taxonomy" id="376733"/>
    <lineage>
        <taxon>Bacteria</taxon>
        <taxon>Pseudomonadati</taxon>
        <taxon>Pseudomonadota</taxon>
        <taxon>Alphaproteobacteria</taxon>
        <taxon>Rhodobacterales</taxon>
        <taxon>Paracoccaceae</taxon>
        <taxon>Paracoccus</taxon>
    </lineage>
</organism>
<dbReference type="SUPFAM" id="SSF160631">
    <property type="entry name" value="SMI1/KNR4-like"/>
    <property type="match status" value="1"/>
</dbReference>
<dbReference type="Proteomes" id="UP000182312">
    <property type="component" value="Unassembled WGS sequence"/>
</dbReference>